<feature type="chain" id="PRO_5026973473" evidence="1">
    <location>
        <begin position="22"/>
        <end position="203"/>
    </location>
</feature>
<name>A0A6M1LGD7_9PROT</name>
<comment type="caution">
    <text evidence="2">The sequence shown here is derived from an EMBL/GenBank/DDBJ whole genome shotgun (WGS) entry which is preliminary data.</text>
</comment>
<organism evidence="2 3">
    <name type="scientific">Falsiroseomonas algicola</name>
    <dbReference type="NCBI Taxonomy" id="2716930"/>
    <lineage>
        <taxon>Bacteria</taxon>
        <taxon>Pseudomonadati</taxon>
        <taxon>Pseudomonadota</taxon>
        <taxon>Alphaproteobacteria</taxon>
        <taxon>Acetobacterales</taxon>
        <taxon>Roseomonadaceae</taxon>
        <taxon>Falsiroseomonas</taxon>
    </lineage>
</organism>
<dbReference type="Pfam" id="PF19630">
    <property type="entry name" value="DUF6134"/>
    <property type="match status" value="1"/>
</dbReference>
<evidence type="ECO:0000313" key="3">
    <source>
        <dbReference type="Proteomes" id="UP000475385"/>
    </source>
</evidence>
<dbReference type="RefSeq" id="WP_164693211.1">
    <property type="nucleotide sequence ID" value="NZ_JAAIKB010000001.1"/>
</dbReference>
<reference evidence="2 3" key="1">
    <citation type="submission" date="2020-03" db="EMBL/GenBank/DDBJ databases">
        <title>Roseomonas stagni sp. nov., isolated from pond water in Japan.</title>
        <authorList>
            <person name="Furuhata K."/>
            <person name="Miyamoto H."/>
            <person name="Goto K."/>
        </authorList>
    </citation>
    <scope>NUCLEOTIDE SEQUENCE [LARGE SCALE GENOMIC DNA]</scope>
    <source>
        <strain evidence="2 3">PeD5</strain>
    </source>
</reference>
<keyword evidence="3" id="KW-1185">Reference proteome</keyword>
<dbReference type="Proteomes" id="UP000475385">
    <property type="component" value="Unassembled WGS sequence"/>
</dbReference>
<dbReference type="EMBL" id="JAAIKB010000001">
    <property type="protein sequence ID" value="NGM19386.1"/>
    <property type="molecule type" value="Genomic_DNA"/>
</dbReference>
<evidence type="ECO:0000256" key="1">
    <source>
        <dbReference type="SAM" id="SignalP"/>
    </source>
</evidence>
<gene>
    <name evidence="2" type="ORF">G3576_05125</name>
</gene>
<keyword evidence="1" id="KW-0732">Signal</keyword>
<dbReference type="InterPro" id="IPR045767">
    <property type="entry name" value="DUF6134"/>
</dbReference>
<protein>
    <submittedName>
        <fullName evidence="2">Uncharacterized protein</fullName>
    </submittedName>
</protein>
<accession>A0A6M1LGD7</accession>
<dbReference type="AlphaFoldDB" id="A0A6M1LGD7"/>
<proteinExistence type="predicted"/>
<feature type="signal peptide" evidence="1">
    <location>
        <begin position="1"/>
        <end position="21"/>
    </location>
</feature>
<evidence type="ECO:0000313" key="2">
    <source>
        <dbReference type="EMBL" id="NGM19386.1"/>
    </source>
</evidence>
<sequence length="203" mass="21473">MRRRAALLLPGALLAAIPARAAPAPIGFRLIRNGTAVGTHQVTFRDLEGGVLEARSLVQVAVTLVGITVYRYRHETVESWRGERLVALTSRMDRNGTAGFCEARAEGGQLLLRGTAGEARLPATAAPLTWWRRATLAVDGPLFDPRQGMVVAPQLTRSALPGGGLRVVLVGGEGADIAYDGAGSWVGFATTGEDGSAVRYERA</sequence>